<gene>
    <name evidence="2" type="ORF">PENARI_c004G10630</name>
</gene>
<evidence type="ECO:0000313" key="2">
    <source>
        <dbReference type="EMBL" id="OGE55242.1"/>
    </source>
</evidence>
<evidence type="ECO:0000313" key="3">
    <source>
        <dbReference type="Proteomes" id="UP000177622"/>
    </source>
</evidence>
<feature type="region of interest" description="Disordered" evidence="1">
    <location>
        <begin position="1"/>
        <end position="32"/>
    </location>
</feature>
<accession>A0A1F5LPU5</accession>
<dbReference type="Proteomes" id="UP000177622">
    <property type="component" value="Unassembled WGS sequence"/>
</dbReference>
<protein>
    <submittedName>
        <fullName evidence="2">Uncharacterized protein</fullName>
    </submittedName>
</protein>
<sequence length="32" mass="3316">MSTQTRSSTPGPYPTTKPKGISPPIEIASPST</sequence>
<comment type="caution">
    <text evidence="2">The sequence shown here is derived from an EMBL/GenBank/DDBJ whole genome shotgun (WGS) entry which is preliminary data.</text>
</comment>
<keyword evidence="3" id="KW-1185">Reference proteome</keyword>
<reference evidence="2 3" key="1">
    <citation type="journal article" date="2016" name="Sci. Rep.">
        <title>Penicillium arizonense, a new, genome sequenced fungal species, reveals a high chemical diversity in secreted metabolites.</title>
        <authorList>
            <person name="Grijseels S."/>
            <person name="Nielsen J.C."/>
            <person name="Randelovic M."/>
            <person name="Nielsen J."/>
            <person name="Nielsen K.F."/>
            <person name="Workman M."/>
            <person name="Frisvad J.C."/>
        </authorList>
    </citation>
    <scope>NUCLEOTIDE SEQUENCE [LARGE SCALE GENOMIC DNA]</scope>
    <source>
        <strain evidence="2 3">CBS 141311</strain>
    </source>
</reference>
<proteinExistence type="predicted"/>
<dbReference type="EMBL" id="LXJU01000004">
    <property type="protein sequence ID" value="OGE55242.1"/>
    <property type="molecule type" value="Genomic_DNA"/>
</dbReference>
<dbReference type="RefSeq" id="XP_022490672.1">
    <property type="nucleotide sequence ID" value="XM_022629410.1"/>
</dbReference>
<dbReference type="GeneID" id="34574144"/>
<organism evidence="2 3">
    <name type="scientific">Penicillium arizonense</name>
    <dbReference type="NCBI Taxonomy" id="1835702"/>
    <lineage>
        <taxon>Eukaryota</taxon>
        <taxon>Fungi</taxon>
        <taxon>Dikarya</taxon>
        <taxon>Ascomycota</taxon>
        <taxon>Pezizomycotina</taxon>
        <taxon>Eurotiomycetes</taxon>
        <taxon>Eurotiomycetidae</taxon>
        <taxon>Eurotiales</taxon>
        <taxon>Aspergillaceae</taxon>
        <taxon>Penicillium</taxon>
    </lineage>
</organism>
<name>A0A1F5LPU5_PENAI</name>
<evidence type="ECO:0000256" key="1">
    <source>
        <dbReference type="SAM" id="MobiDB-lite"/>
    </source>
</evidence>
<dbReference type="AlphaFoldDB" id="A0A1F5LPU5"/>